<dbReference type="Gene3D" id="3.40.1580.10">
    <property type="entry name" value="SMI1/KNR4-like"/>
    <property type="match status" value="1"/>
</dbReference>
<evidence type="ECO:0000259" key="1">
    <source>
        <dbReference type="SMART" id="SM00860"/>
    </source>
</evidence>
<protein>
    <submittedName>
        <fullName evidence="2">SMI1/KNR4 family protein</fullName>
    </submittedName>
</protein>
<reference evidence="2" key="1">
    <citation type="journal article" date="2022" name="Toxins">
        <title>Genomic Analysis of Sphingopyxis sp. USTB-05 for Biodegrading Cyanobacterial Hepatotoxins.</title>
        <authorList>
            <person name="Liu C."/>
            <person name="Xu Q."/>
            <person name="Zhao Z."/>
            <person name="Zhang H."/>
            <person name="Liu X."/>
            <person name="Yin C."/>
            <person name="Liu Y."/>
            <person name="Yan H."/>
        </authorList>
    </citation>
    <scope>NUCLEOTIDE SEQUENCE</scope>
    <source>
        <strain evidence="2">NBD5</strain>
    </source>
</reference>
<dbReference type="InterPro" id="IPR018958">
    <property type="entry name" value="Knr4/Smi1-like_dom"/>
</dbReference>
<dbReference type="EMBL" id="CP084930">
    <property type="protein sequence ID" value="USI73472.1"/>
    <property type="molecule type" value="Genomic_DNA"/>
</dbReference>
<evidence type="ECO:0000313" key="2">
    <source>
        <dbReference type="EMBL" id="USI73472.1"/>
    </source>
</evidence>
<feature type="domain" description="Knr4/Smi1-like" evidence="1">
    <location>
        <begin position="9"/>
        <end position="145"/>
    </location>
</feature>
<dbReference type="RefSeq" id="WP_252167281.1">
    <property type="nucleotide sequence ID" value="NZ_CP084930.1"/>
</dbReference>
<dbReference type="InterPro" id="IPR037883">
    <property type="entry name" value="Knr4/Smi1-like_sf"/>
</dbReference>
<keyword evidence="3" id="KW-1185">Reference proteome</keyword>
<dbReference type="Pfam" id="PF09346">
    <property type="entry name" value="SMI1_KNR4"/>
    <property type="match status" value="1"/>
</dbReference>
<organism evidence="2 3">
    <name type="scientific">Sphingomonas morindae</name>
    <dbReference type="NCBI Taxonomy" id="1541170"/>
    <lineage>
        <taxon>Bacteria</taxon>
        <taxon>Pseudomonadati</taxon>
        <taxon>Pseudomonadota</taxon>
        <taxon>Alphaproteobacteria</taxon>
        <taxon>Sphingomonadales</taxon>
        <taxon>Sphingomonadaceae</taxon>
        <taxon>Sphingomonas</taxon>
    </lineage>
</organism>
<sequence>MDMIFHHGPMDRNAIIAFGQERGISLPEFYVALMEKYNGAQFTKDTFKFVIDGKEDCLSFGFCGYGEWPVSDIIDKFQDIEFVYLEKYMVFGVTGAGDYLAFVPEGDPPENHVKLLIHDDSEEGPHGDQMRIVDVARNFDEFLAGLFEWED</sequence>
<gene>
    <name evidence="2" type="ORF">LHA26_03035</name>
</gene>
<evidence type="ECO:0000313" key="3">
    <source>
        <dbReference type="Proteomes" id="UP001056937"/>
    </source>
</evidence>
<name>A0ABY4X980_9SPHN</name>
<dbReference type="Proteomes" id="UP001056937">
    <property type="component" value="Chromosome 1"/>
</dbReference>
<accession>A0ABY4X980</accession>
<dbReference type="SMART" id="SM00860">
    <property type="entry name" value="SMI1_KNR4"/>
    <property type="match status" value="1"/>
</dbReference>
<dbReference type="SUPFAM" id="SSF160631">
    <property type="entry name" value="SMI1/KNR4-like"/>
    <property type="match status" value="1"/>
</dbReference>
<proteinExistence type="predicted"/>